<organism evidence="2 3">
    <name type="scientific">Miscanthus lutarioriparius</name>
    <dbReference type="NCBI Taxonomy" id="422564"/>
    <lineage>
        <taxon>Eukaryota</taxon>
        <taxon>Viridiplantae</taxon>
        <taxon>Streptophyta</taxon>
        <taxon>Embryophyta</taxon>
        <taxon>Tracheophyta</taxon>
        <taxon>Spermatophyta</taxon>
        <taxon>Magnoliopsida</taxon>
        <taxon>Liliopsida</taxon>
        <taxon>Poales</taxon>
        <taxon>Poaceae</taxon>
        <taxon>PACMAD clade</taxon>
        <taxon>Panicoideae</taxon>
        <taxon>Andropogonodae</taxon>
        <taxon>Andropogoneae</taxon>
        <taxon>Saccharinae</taxon>
        <taxon>Miscanthus</taxon>
    </lineage>
</organism>
<proteinExistence type="predicted"/>
<keyword evidence="3" id="KW-1185">Reference proteome</keyword>
<dbReference type="Proteomes" id="UP000604825">
    <property type="component" value="Unassembled WGS sequence"/>
</dbReference>
<comment type="caution">
    <text evidence="2">The sequence shown here is derived from an EMBL/GenBank/DDBJ whole genome shotgun (WGS) entry which is preliminary data.</text>
</comment>
<evidence type="ECO:0000313" key="3">
    <source>
        <dbReference type="Proteomes" id="UP000604825"/>
    </source>
</evidence>
<name>A0A811PXK1_9POAL</name>
<reference evidence="2" key="1">
    <citation type="submission" date="2020-10" db="EMBL/GenBank/DDBJ databases">
        <authorList>
            <person name="Han B."/>
            <person name="Lu T."/>
            <person name="Zhao Q."/>
            <person name="Huang X."/>
            <person name="Zhao Y."/>
        </authorList>
    </citation>
    <scope>NUCLEOTIDE SEQUENCE</scope>
</reference>
<feature type="region of interest" description="Disordered" evidence="1">
    <location>
        <begin position="60"/>
        <end position="91"/>
    </location>
</feature>
<feature type="compositionally biased region" description="Basic and acidic residues" evidence="1">
    <location>
        <begin position="60"/>
        <end position="73"/>
    </location>
</feature>
<protein>
    <submittedName>
        <fullName evidence="2">Uncharacterized protein</fullName>
    </submittedName>
</protein>
<dbReference type="EMBL" id="CAJGYO010000007">
    <property type="protein sequence ID" value="CAD6248043.1"/>
    <property type="molecule type" value="Genomic_DNA"/>
</dbReference>
<sequence>MPRGVVGPLCRTAVPGGRTRGAALVGGLAWSARVRARGPPDRGLAWPPRWGPTLAAAVRAEGEGRGADADADARGSGGRIGKAESEAGVYI</sequence>
<evidence type="ECO:0000256" key="1">
    <source>
        <dbReference type="SAM" id="MobiDB-lite"/>
    </source>
</evidence>
<gene>
    <name evidence="2" type="ORF">NCGR_LOCUS32206</name>
</gene>
<accession>A0A811PXK1</accession>
<dbReference type="AlphaFoldDB" id="A0A811PXK1"/>
<evidence type="ECO:0000313" key="2">
    <source>
        <dbReference type="EMBL" id="CAD6248043.1"/>
    </source>
</evidence>